<dbReference type="KEGG" id="vg:36841755"/>
<name>A0A2U7UG47_9VIRU</name>
<dbReference type="EMBL" id="MG011691">
    <property type="protein sequence ID" value="AVK77300.1"/>
    <property type="molecule type" value="Genomic_DNA"/>
</dbReference>
<sequence length="234" mass="24954">MNYPQRGAPPSRAIWPVRAAAPVIPIMRGARPGVVAASRSTPLGSATGRPGSAVGDVASASTTSLPIYAEAVGPLKAIGYVEEGRLTPAQVERVRRAGNATDGKYVWNSDALGRLLALNAHLFDGSVDDFVRIVRGREPIDDPHLLCLIHAAFLDHRTYAAQPCTASALILPEAVGAYMDAALAYGDALTPEDAWVVPLVAAPAQWPRLFALLGRFQHQIDDCRRTLYGRTAPL</sequence>
<accession>A0A2U7UG47</accession>
<dbReference type="RefSeq" id="YP_009481296.1">
    <property type="nucleotide sequence ID" value="NC_037665.1"/>
</dbReference>
<reference evidence="1" key="1">
    <citation type="journal article" date="2018" name="Nat. Commun.">
        <title>Diversity and evolution of the emerging Pandoraviridae family.</title>
        <authorList>
            <person name="Legendre M."/>
            <person name="Fabre E."/>
            <person name="Poirot O."/>
            <person name="Jeudy S."/>
            <person name="Lartigue A."/>
            <person name="Alempic J.M."/>
            <person name="Beucher L."/>
            <person name="Philippe N."/>
            <person name="Bertaux L."/>
            <person name="Christo-Foroux E."/>
            <person name="Labadie K."/>
            <person name="Coute Y."/>
            <person name="Abergel C."/>
            <person name="Claverie J.M."/>
        </authorList>
    </citation>
    <scope>NUCLEOTIDE SEQUENCE [LARGE SCALE GENOMIC DNA]</scope>
    <source>
        <strain evidence="1">Macleodensis</strain>
    </source>
</reference>
<gene>
    <name evidence="1" type="ORF">pmac_cds_612</name>
</gene>
<organism evidence="1">
    <name type="scientific">Pandoravirus macleodensis</name>
    <dbReference type="NCBI Taxonomy" id="2107707"/>
    <lineage>
        <taxon>Viruses</taxon>
        <taxon>Pandoravirus</taxon>
    </lineage>
</organism>
<evidence type="ECO:0000313" key="1">
    <source>
        <dbReference type="EMBL" id="AVK77300.1"/>
    </source>
</evidence>
<dbReference type="GeneID" id="36841755"/>
<dbReference type="Proteomes" id="UP000249758">
    <property type="component" value="Segment"/>
</dbReference>
<protein>
    <submittedName>
        <fullName evidence="1">Uncharacterized protein</fullName>
    </submittedName>
</protein>
<proteinExistence type="predicted"/>